<evidence type="ECO:0000256" key="9">
    <source>
        <dbReference type="SAM" id="MobiDB-lite"/>
    </source>
</evidence>
<dbReference type="PANTHER" id="PTHR33162:SF1">
    <property type="entry name" value="SEC-INDEPENDENT PROTEIN TRANSLOCASE PROTEIN TATA, CHLOROPLASTIC"/>
    <property type="match status" value="1"/>
</dbReference>
<dbReference type="Proteomes" id="UP001633002">
    <property type="component" value="Unassembled WGS sequence"/>
</dbReference>
<evidence type="ECO:0000256" key="7">
    <source>
        <dbReference type="ARBA" id="ARBA00023136"/>
    </source>
</evidence>
<dbReference type="GO" id="GO:0006886">
    <property type="term" value="P:intracellular protein transport"/>
    <property type="evidence" value="ECO:0007669"/>
    <property type="project" value="UniProtKB-ARBA"/>
</dbReference>
<keyword evidence="11" id="KW-1185">Reference proteome</keyword>
<evidence type="ECO:0000313" key="10">
    <source>
        <dbReference type="EMBL" id="KAL3685107.1"/>
    </source>
</evidence>
<dbReference type="NCBIfam" id="NF011429">
    <property type="entry name" value="PRK14857.1"/>
    <property type="match status" value="1"/>
</dbReference>
<feature type="region of interest" description="Disordered" evidence="9">
    <location>
        <begin position="131"/>
        <end position="205"/>
    </location>
</feature>
<dbReference type="InterPro" id="IPR003369">
    <property type="entry name" value="TatA/B/E"/>
</dbReference>
<evidence type="ECO:0000256" key="4">
    <source>
        <dbReference type="ARBA" id="ARBA00022927"/>
    </source>
</evidence>
<evidence type="ECO:0000256" key="2">
    <source>
        <dbReference type="ARBA" id="ARBA00022448"/>
    </source>
</evidence>
<name>A0ABD3H3E5_9MARC</name>
<keyword evidence="2" id="KW-0813">Transport</keyword>
<keyword evidence="7" id="KW-0472">Membrane</keyword>
<dbReference type="Gene3D" id="1.20.5.3310">
    <property type="match status" value="1"/>
</dbReference>
<evidence type="ECO:0000256" key="8">
    <source>
        <dbReference type="ARBA" id="ARBA00025340"/>
    </source>
</evidence>
<organism evidence="10 11">
    <name type="scientific">Riccia sorocarpa</name>
    <dbReference type="NCBI Taxonomy" id="122646"/>
    <lineage>
        <taxon>Eukaryota</taxon>
        <taxon>Viridiplantae</taxon>
        <taxon>Streptophyta</taxon>
        <taxon>Embryophyta</taxon>
        <taxon>Marchantiophyta</taxon>
        <taxon>Marchantiopsida</taxon>
        <taxon>Marchantiidae</taxon>
        <taxon>Marchantiales</taxon>
        <taxon>Ricciaceae</taxon>
        <taxon>Riccia</taxon>
    </lineage>
</organism>
<evidence type="ECO:0000256" key="5">
    <source>
        <dbReference type="ARBA" id="ARBA00022989"/>
    </source>
</evidence>
<dbReference type="Pfam" id="PF02416">
    <property type="entry name" value="TatA_B_E"/>
    <property type="match status" value="1"/>
</dbReference>
<dbReference type="InterPro" id="IPR006312">
    <property type="entry name" value="TatA/E"/>
</dbReference>
<comment type="subcellular location">
    <subcellularLocation>
        <location evidence="1">Plastid</location>
        <location evidence="1">Chloroplast thylakoid membrane</location>
        <topology evidence="1">Single-pass membrane protein</topology>
    </subcellularLocation>
</comment>
<dbReference type="GO" id="GO:0009535">
    <property type="term" value="C:chloroplast thylakoid membrane"/>
    <property type="evidence" value="ECO:0007669"/>
    <property type="project" value="UniProtKB-SubCell"/>
</dbReference>
<dbReference type="AlphaFoldDB" id="A0ABD3H3E5"/>
<comment type="function">
    <text evidence="8">Part of the twin-arginine translocation (Tat) system that transports large folded proteins containing a characteristic twin-arginine motif in their signal peptide across the thylakoid membrane. Involved in delta pH-dependent protein transport required for chloroplast development, especially thylakoid membrane formation. TATC and TATB mediate precursor recognition, whereas TATA facilitates translocation.</text>
</comment>
<keyword evidence="4" id="KW-0653">Protein transport</keyword>
<evidence type="ECO:0000313" key="11">
    <source>
        <dbReference type="Proteomes" id="UP001633002"/>
    </source>
</evidence>
<evidence type="ECO:0000256" key="1">
    <source>
        <dbReference type="ARBA" id="ARBA00004581"/>
    </source>
</evidence>
<dbReference type="NCBIfam" id="TIGR01411">
    <property type="entry name" value="tatAE"/>
    <property type="match status" value="1"/>
</dbReference>
<feature type="compositionally biased region" description="Polar residues" evidence="9">
    <location>
        <begin position="145"/>
        <end position="166"/>
    </location>
</feature>
<evidence type="ECO:0008006" key="12">
    <source>
        <dbReference type="Google" id="ProtNLM"/>
    </source>
</evidence>
<keyword evidence="5" id="KW-1133">Transmembrane helix</keyword>
<evidence type="ECO:0000256" key="6">
    <source>
        <dbReference type="ARBA" id="ARBA00023010"/>
    </source>
</evidence>
<dbReference type="PANTHER" id="PTHR33162">
    <property type="entry name" value="SEC-INDEPENDENT PROTEIN TRANSLOCASE PROTEIN TATA, CHLOROPLASTIC"/>
    <property type="match status" value="1"/>
</dbReference>
<keyword evidence="3" id="KW-0812">Transmembrane</keyword>
<dbReference type="HAMAP" id="MF_00236">
    <property type="entry name" value="TatA_E"/>
    <property type="match status" value="1"/>
</dbReference>
<dbReference type="EMBL" id="JBJQOH010000006">
    <property type="protein sequence ID" value="KAL3685107.1"/>
    <property type="molecule type" value="Genomic_DNA"/>
</dbReference>
<reference evidence="10 11" key="1">
    <citation type="submission" date="2024-09" db="EMBL/GenBank/DDBJ databases">
        <title>Chromosome-scale assembly of Riccia sorocarpa.</title>
        <authorList>
            <person name="Paukszto L."/>
        </authorList>
    </citation>
    <scope>NUCLEOTIDE SEQUENCE [LARGE SCALE GENOMIC DNA]</scope>
    <source>
        <strain evidence="10">LP-2024</strain>
        <tissue evidence="10">Aerial parts of the thallus</tissue>
    </source>
</reference>
<gene>
    <name evidence="10" type="ORF">R1sor_003129</name>
</gene>
<dbReference type="NCBIfam" id="NF011430">
    <property type="entry name" value="PRK14861.1"/>
    <property type="match status" value="1"/>
</dbReference>
<proteinExistence type="inferred from homology"/>
<comment type="caution">
    <text evidence="10">The sequence shown here is derived from an EMBL/GenBank/DDBJ whole genome shotgun (WGS) entry which is preliminary data.</text>
</comment>
<evidence type="ECO:0000256" key="3">
    <source>
        <dbReference type="ARBA" id="ARBA00022692"/>
    </source>
</evidence>
<protein>
    <recommendedName>
        <fullName evidence="12">Sec-independent protein translocase protein TatA</fullName>
    </recommendedName>
</protein>
<sequence>MPTMAVASCSLGVATAGPAMAATRSTAIRGPEFCSCRSAAPCSSFLGAEVHASALSPVFEQQRASIRRSTIQHRRLRRGSQNLVVRGLFGLGVPELVVIAGVAAILFGPKKLPEIGKSLGKTVKSFQQAAKEFESEIKNPPAETPGTTETSNVEKPPSSAASSTYKDSARPNHRAQAGEARRESSQGGTETRQPDSPAEQKLVKSEDELAMWKQGSAEYDDDDIPIVDMEQLQLLEDPDQAADDLLDCGYAIAKTPKERGKIKVEQDHTATDDREEWGDYVSYVVVEGIVRRTDCIEKTDKESLPASGHLSRTT</sequence>
<keyword evidence="6" id="KW-0811">Translocation</keyword>
<accession>A0ABD3H3E5</accession>